<sequence>MSKAKPQANNQLSDLDIDDDPFSHFLSPVLDDDDPFDDDEFSAGINTYEDEVESKRSNFRTRIGEKWDSLIKQRQRPRTPPDEDQLPDLEMDDVDMSKSPLSSPPDLNMLEQELDGWEADRLRQRRTFGSPLQRPMLKTSRTLSGRKHSWAEPSPTLWNIDEDDEAEAVRPTERGRGRRRER</sequence>
<evidence type="ECO:0000256" key="1">
    <source>
        <dbReference type="SAM" id="MobiDB-lite"/>
    </source>
</evidence>
<dbReference type="EMBL" id="JBFMKM010000003">
    <property type="protein sequence ID" value="KAL1310548.1"/>
    <property type="molecule type" value="Genomic_DNA"/>
</dbReference>
<proteinExistence type="predicted"/>
<name>A0ABR3PLU9_9PEZI</name>
<reference evidence="2 3" key="1">
    <citation type="submission" date="2024-07" db="EMBL/GenBank/DDBJ databases">
        <title>Draft sequence of the Neodothiora populina.</title>
        <authorList>
            <person name="Drown D.D."/>
            <person name="Schuette U.S."/>
            <person name="Buechlein A.B."/>
            <person name="Rusch D.R."/>
            <person name="Winton L.W."/>
            <person name="Adams G.A."/>
        </authorList>
    </citation>
    <scope>NUCLEOTIDE SEQUENCE [LARGE SCALE GENOMIC DNA]</scope>
    <source>
        <strain evidence="2 3">CPC 39397</strain>
    </source>
</reference>
<feature type="region of interest" description="Disordered" evidence="1">
    <location>
        <begin position="121"/>
        <end position="182"/>
    </location>
</feature>
<feature type="compositionally biased region" description="Acidic residues" evidence="1">
    <location>
        <begin position="30"/>
        <end position="41"/>
    </location>
</feature>
<accession>A0ABR3PLU9</accession>
<evidence type="ECO:0000313" key="3">
    <source>
        <dbReference type="Proteomes" id="UP001562354"/>
    </source>
</evidence>
<feature type="compositionally biased region" description="Basic and acidic residues" evidence="1">
    <location>
        <begin position="62"/>
        <end position="71"/>
    </location>
</feature>
<organism evidence="2 3">
    <name type="scientific">Neodothiora populina</name>
    <dbReference type="NCBI Taxonomy" id="2781224"/>
    <lineage>
        <taxon>Eukaryota</taxon>
        <taxon>Fungi</taxon>
        <taxon>Dikarya</taxon>
        <taxon>Ascomycota</taxon>
        <taxon>Pezizomycotina</taxon>
        <taxon>Dothideomycetes</taxon>
        <taxon>Dothideomycetidae</taxon>
        <taxon>Dothideales</taxon>
        <taxon>Dothioraceae</taxon>
        <taxon>Neodothiora</taxon>
    </lineage>
</organism>
<gene>
    <name evidence="2" type="ORF">AAFC00_000828</name>
</gene>
<evidence type="ECO:0000313" key="2">
    <source>
        <dbReference type="EMBL" id="KAL1310548.1"/>
    </source>
</evidence>
<dbReference type="RefSeq" id="XP_069203397.1">
    <property type="nucleotide sequence ID" value="XM_069347552.1"/>
</dbReference>
<comment type="caution">
    <text evidence="2">The sequence shown here is derived from an EMBL/GenBank/DDBJ whole genome shotgun (WGS) entry which is preliminary data.</text>
</comment>
<keyword evidence="3" id="KW-1185">Reference proteome</keyword>
<feature type="compositionally biased region" description="Acidic residues" evidence="1">
    <location>
        <begin position="82"/>
        <end position="94"/>
    </location>
</feature>
<dbReference type="GeneID" id="95974531"/>
<protein>
    <submittedName>
        <fullName evidence="2">Uncharacterized protein</fullName>
    </submittedName>
</protein>
<dbReference type="Proteomes" id="UP001562354">
    <property type="component" value="Unassembled WGS sequence"/>
</dbReference>
<feature type="region of interest" description="Disordered" evidence="1">
    <location>
        <begin position="1"/>
        <end position="108"/>
    </location>
</feature>